<dbReference type="InterPro" id="IPR019481">
    <property type="entry name" value="TFIIIC_triple_barrel"/>
</dbReference>
<name>A0A811VHC0_CERCA</name>
<dbReference type="OrthoDB" id="1877767at2759"/>
<dbReference type="GO" id="GO:0006383">
    <property type="term" value="P:transcription by RNA polymerase III"/>
    <property type="evidence" value="ECO:0007669"/>
    <property type="project" value="InterPro"/>
</dbReference>
<feature type="domain" description="Transcription factor TFIIIC triple barrel" evidence="2">
    <location>
        <begin position="10"/>
        <end position="105"/>
    </location>
</feature>
<dbReference type="GO" id="GO:0000127">
    <property type="term" value="C:transcription factor TFIIIC complex"/>
    <property type="evidence" value="ECO:0007669"/>
    <property type="project" value="TreeGrafter"/>
</dbReference>
<dbReference type="EMBL" id="CAJHJT010000056">
    <property type="protein sequence ID" value="CAD7014394.1"/>
    <property type="molecule type" value="Genomic_DNA"/>
</dbReference>
<organism evidence="3 4">
    <name type="scientific">Ceratitis capitata</name>
    <name type="common">Mediterranean fruit fly</name>
    <name type="synonym">Tephritis capitata</name>
    <dbReference type="NCBI Taxonomy" id="7213"/>
    <lineage>
        <taxon>Eukaryota</taxon>
        <taxon>Metazoa</taxon>
        <taxon>Ecdysozoa</taxon>
        <taxon>Arthropoda</taxon>
        <taxon>Hexapoda</taxon>
        <taxon>Insecta</taxon>
        <taxon>Pterygota</taxon>
        <taxon>Neoptera</taxon>
        <taxon>Endopterygota</taxon>
        <taxon>Diptera</taxon>
        <taxon>Brachycera</taxon>
        <taxon>Muscomorpha</taxon>
        <taxon>Tephritoidea</taxon>
        <taxon>Tephritidae</taxon>
        <taxon>Ceratitis</taxon>
        <taxon>Ceratitis</taxon>
    </lineage>
</organism>
<evidence type="ECO:0000313" key="3">
    <source>
        <dbReference type="EMBL" id="CAD7014394.1"/>
    </source>
</evidence>
<feature type="region of interest" description="Disordered" evidence="1">
    <location>
        <begin position="122"/>
        <end position="142"/>
    </location>
</feature>
<protein>
    <submittedName>
        <fullName evidence="3">(Mediterranean fruit fly) hypothetical protein</fullName>
    </submittedName>
</protein>
<dbReference type="Gene3D" id="2.60.40.4370">
    <property type="match status" value="1"/>
</dbReference>
<dbReference type="PANTHER" id="PTHR21860:SF2">
    <property type="entry name" value="GENERAL TRANSCRIPTION FACTOR 3C POLYPEPTIDE 6"/>
    <property type="match status" value="1"/>
</dbReference>
<dbReference type="Pfam" id="PF10419">
    <property type="entry name" value="TFIIIC_sub6"/>
    <property type="match status" value="1"/>
</dbReference>
<dbReference type="AlphaFoldDB" id="A0A811VHC0"/>
<dbReference type="KEGG" id="ccat:101458301"/>
<evidence type="ECO:0000256" key="1">
    <source>
        <dbReference type="SAM" id="MobiDB-lite"/>
    </source>
</evidence>
<proteinExistence type="predicted"/>
<evidence type="ECO:0000259" key="2">
    <source>
        <dbReference type="Pfam" id="PF10419"/>
    </source>
</evidence>
<reference evidence="3" key="1">
    <citation type="submission" date="2020-11" db="EMBL/GenBank/DDBJ databases">
        <authorList>
            <person name="Whitehead M."/>
        </authorList>
    </citation>
    <scope>NUCLEOTIDE SEQUENCE</scope>
    <source>
        <strain evidence="3">EGII</strain>
    </source>
</reference>
<comment type="caution">
    <text evidence="3">The sequence shown here is derived from an EMBL/GenBank/DDBJ whole genome shotgun (WGS) entry which is preliminary data.</text>
</comment>
<dbReference type="InterPro" id="IPR042771">
    <property type="entry name" value="GTF3C6-like"/>
</dbReference>
<keyword evidence="4" id="KW-1185">Reference proteome</keyword>
<evidence type="ECO:0000313" key="4">
    <source>
        <dbReference type="Proteomes" id="UP000606786"/>
    </source>
</evidence>
<accession>A0A811VHC0</accession>
<dbReference type="PANTHER" id="PTHR21860">
    <property type="entry name" value="TRANSCRIPTION INITIATION FACTOR IIIC TFIIIC , POLYPEPTIDE 6-RELATED"/>
    <property type="match status" value="1"/>
</dbReference>
<dbReference type="Proteomes" id="UP000606786">
    <property type="component" value="Unassembled WGS sequence"/>
</dbReference>
<sequence>MNIDEESDYEEEEFLIYADFKNQLGSLELDENTAVKIIGIDSQPIAEVNGNIFKGTFDYPLGTCVFFEKDLDAAPSDPLFETSCRQKYKYFSKTNKVINFERIFVETNLDKTPCEKTIMGNNQTSEEKCDPTGDETKHHKLSENDELRIHKTYDEAIKQFPPYEGDT</sequence>
<gene>
    <name evidence="3" type="ORF">CCAP1982_LOCUS22388</name>
</gene>
<feature type="compositionally biased region" description="Basic and acidic residues" evidence="1">
    <location>
        <begin position="125"/>
        <end position="142"/>
    </location>
</feature>